<dbReference type="STRING" id="218851.A0A2G5C0Y4"/>
<feature type="compositionally biased region" description="Low complexity" evidence="1">
    <location>
        <begin position="202"/>
        <end position="215"/>
    </location>
</feature>
<reference evidence="2 3" key="1">
    <citation type="submission" date="2017-09" db="EMBL/GenBank/DDBJ databases">
        <title>WGS assembly of Aquilegia coerulea Goldsmith.</title>
        <authorList>
            <person name="Hodges S."/>
            <person name="Kramer E."/>
            <person name="Nordborg M."/>
            <person name="Tomkins J."/>
            <person name="Borevitz J."/>
            <person name="Derieg N."/>
            <person name="Yan J."/>
            <person name="Mihaltcheva S."/>
            <person name="Hayes R.D."/>
            <person name="Rokhsar D."/>
        </authorList>
    </citation>
    <scope>NUCLEOTIDE SEQUENCE [LARGE SCALE GENOMIC DNA]</scope>
    <source>
        <strain evidence="3">cv. Goldsmith</strain>
    </source>
</reference>
<dbReference type="EMBL" id="KZ305155">
    <property type="protein sequence ID" value="PIA24911.1"/>
    <property type="molecule type" value="Genomic_DNA"/>
</dbReference>
<dbReference type="InParanoid" id="A0A2G5C0Y4"/>
<name>A0A2G5C0Y4_AQUCA</name>
<evidence type="ECO:0000313" key="3">
    <source>
        <dbReference type="Proteomes" id="UP000230069"/>
    </source>
</evidence>
<accession>A0A2G5C0Y4</accession>
<sequence length="324" mass="35273">MKKLLNGVKQKVSADLGNCSKTLEAKVNNAKSTAEMKIANAARAREKALEKAVVARQATKMAANALDLAVVAATEESQLDSSFPVVDDAQLALRLHRAINSSPRIFRNMRSIKTEHVVDPKNMKCDAYSLARQSNLGSRNVRVDLDIATNNTSVEKPKKVASEPSVQIGSLDHGSSIGVDTLESRERMESKGSQASCSSKVNISSGNGNSTDSGSQCCQRQEGLDHYAALNSREIQCLSVHDEDSSNPEKKSSNGPDMFIRKYSRRDKRQNICHPENFHLESQNSGTALPLMQMNITDVLTSNDSSFRSPFVPVEAYTPASSQS</sequence>
<feature type="region of interest" description="Disordered" evidence="1">
    <location>
        <begin position="155"/>
        <end position="218"/>
    </location>
</feature>
<protein>
    <submittedName>
        <fullName evidence="2">Uncharacterized protein</fullName>
    </submittedName>
</protein>
<dbReference type="PANTHER" id="PTHR38530">
    <property type="entry name" value="OS06G0468300 PROTEIN"/>
    <property type="match status" value="1"/>
</dbReference>
<dbReference type="AlphaFoldDB" id="A0A2G5C0Y4"/>
<dbReference type="OrthoDB" id="730111at2759"/>
<gene>
    <name evidence="2" type="ORF">AQUCO_14400001v1</name>
</gene>
<dbReference type="Proteomes" id="UP000230069">
    <property type="component" value="Unassembled WGS sequence"/>
</dbReference>
<evidence type="ECO:0000313" key="2">
    <source>
        <dbReference type="EMBL" id="PIA24911.1"/>
    </source>
</evidence>
<evidence type="ECO:0000256" key="1">
    <source>
        <dbReference type="SAM" id="MobiDB-lite"/>
    </source>
</evidence>
<proteinExistence type="predicted"/>
<organism evidence="2 3">
    <name type="scientific">Aquilegia coerulea</name>
    <name type="common">Rocky mountain columbine</name>
    <dbReference type="NCBI Taxonomy" id="218851"/>
    <lineage>
        <taxon>Eukaryota</taxon>
        <taxon>Viridiplantae</taxon>
        <taxon>Streptophyta</taxon>
        <taxon>Embryophyta</taxon>
        <taxon>Tracheophyta</taxon>
        <taxon>Spermatophyta</taxon>
        <taxon>Magnoliopsida</taxon>
        <taxon>Ranunculales</taxon>
        <taxon>Ranunculaceae</taxon>
        <taxon>Thalictroideae</taxon>
        <taxon>Aquilegia</taxon>
    </lineage>
</organism>
<keyword evidence="3" id="KW-1185">Reference proteome</keyword>
<feature type="compositionally biased region" description="Polar residues" evidence="1">
    <location>
        <begin position="191"/>
        <end position="201"/>
    </location>
</feature>